<sequence length="354" mass="41406">MTEIEIEIDKSHLPRVYDVCQCFSVLEDGALAHSLQEQEIEQFYSSNIQKNQAVQSDVRLARRLQEEEERRARLGHQLQQMEEQDCEYAKMIQEELRRCDEEAKKREEEDEEMAKRMQEEEELEMQRQRAQAGYHGDSRASPLSEGLELWEQLVRDAELARILQEEEDRQPHQKSRGSDVDFRTAQVAQDEEIARYMQRQERKNSRKSHDLETQERSLGLRGADNTTSRKVEPLQMPRERLNSEGLHSPVEEEHTLEQHPLSPACTTLRTQPVHNIAEELDPTFTARKRDSQISPSPSSGICLAPRTPHSIFYDYLPEPNFVPPTRRHSDKPGRPKAKEKRCIPLPHCFKQKEH</sequence>
<dbReference type="InterPro" id="IPR039303">
    <property type="entry name" value="CCDC50"/>
</dbReference>
<accession>A0A3B4DTZ0</accession>
<dbReference type="OMA" id="KEHYTGN"/>
<feature type="compositionally biased region" description="Basic and acidic residues" evidence="2">
    <location>
        <begin position="100"/>
        <end position="118"/>
    </location>
</feature>
<dbReference type="PANTHER" id="PTHR22115">
    <property type="entry name" value="C3ORF6 PROTEIN-RELATED"/>
    <property type="match status" value="1"/>
</dbReference>
<keyword evidence="5" id="KW-1185">Reference proteome</keyword>
<feature type="domain" description="Coiled-coil" evidence="3">
    <location>
        <begin position="7"/>
        <end position="129"/>
    </location>
</feature>
<proteinExistence type="predicted"/>
<dbReference type="AlphaFoldDB" id="A0A3B4DTZ0"/>
<dbReference type="InterPro" id="IPR029311">
    <property type="entry name" value="CCDC50_N"/>
</dbReference>
<protein>
    <recommendedName>
        <fullName evidence="3">Coiled-coil domain-containing protein</fullName>
    </recommendedName>
</protein>
<feature type="region of interest" description="Disordered" evidence="2">
    <location>
        <begin position="321"/>
        <end position="354"/>
    </location>
</feature>
<feature type="compositionally biased region" description="Basic and acidic residues" evidence="2">
    <location>
        <begin position="227"/>
        <end position="242"/>
    </location>
</feature>
<dbReference type="GeneTree" id="ENSGT00390000011058"/>
<feature type="region of interest" description="Disordered" evidence="2">
    <location>
        <begin position="165"/>
        <end position="261"/>
    </location>
</feature>
<evidence type="ECO:0000313" key="5">
    <source>
        <dbReference type="Proteomes" id="UP001501920"/>
    </source>
</evidence>
<organism evidence="4 5">
    <name type="scientific">Pygocentrus nattereri</name>
    <name type="common">Red-bellied piranha</name>
    <dbReference type="NCBI Taxonomy" id="42514"/>
    <lineage>
        <taxon>Eukaryota</taxon>
        <taxon>Metazoa</taxon>
        <taxon>Chordata</taxon>
        <taxon>Craniata</taxon>
        <taxon>Vertebrata</taxon>
        <taxon>Euteleostomi</taxon>
        <taxon>Actinopterygii</taxon>
        <taxon>Neopterygii</taxon>
        <taxon>Teleostei</taxon>
        <taxon>Ostariophysi</taxon>
        <taxon>Characiformes</taxon>
        <taxon>Characoidei</taxon>
        <taxon>Pygocentrus</taxon>
    </lineage>
</organism>
<evidence type="ECO:0000256" key="1">
    <source>
        <dbReference type="ARBA" id="ARBA00023054"/>
    </source>
</evidence>
<dbReference type="Proteomes" id="UP001501920">
    <property type="component" value="Chromosome 21"/>
</dbReference>
<feature type="region of interest" description="Disordered" evidence="2">
    <location>
        <begin position="100"/>
        <end position="141"/>
    </location>
</feature>
<feature type="compositionally biased region" description="Basic residues" evidence="2">
    <location>
        <begin position="325"/>
        <end position="339"/>
    </location>
</feature>
<reference evidence="4 5" key="1">
    <citation type="submission" date="2020-10" db="EMBL/GenBank/DDBJ databases">
        <title>Pygocentrus nattereri (red-bellied piranha) genome, fPygNat1, primary haplotype.</title>
        <authorList>
            <person name="Myers G."/>
            <person name="Meyer A."/>
            <person name="Karagic N."/>
            <person name="Pippel M."/>
            <person name="Winkler S."/>
            <person name="Tracey A."/>
            <person name="Wood J."/>
            <person name="Formenti G."/>
            <person name="Howe K."/>
            <person name="Fedrigo O."/>
            <person name="Jarvis E.D."/>
        </authorList>
    </citation>
    <scope>NUCLEOTIDE SEQUENCE [LARGE SCALE GENOMIC DNA]</scope>
</reference>
<reference evidence="4" key="2">
    <citation type="submission" date="2025-08" db="UniProtKB">
        <authorList>
            <consortium name="Ensembl"/>
        </authorList>
    </citation>
    <scope>IDENTIFICATION</scope>
</reference>
<dbReference type="Ensembl" id="ENSPNAT00000003906.2">
    <property type="protein sequence ID" value="ENSPNAP00000026920.1"/>
    <property type="gene ID" value="ENSPNAG00000012280.2"/>
</dbReference>
<keyword evidence="1" id="KW-0175">Coiled coil</keyword>
<feature type="compositionally biased region" description="Basic and acidic residues" evidence="2">
    <location>
        <begin position="192"/>
        <end position="215"/>
    </location>
</feature>
<dbReference type="Pfam" id="PF15295">
    <property type="entry name" value="CCDC50_N"/>
    <property type="match status" value="1"/>
</dbReference>
<dbReference type="PANTHER" id="PTHR22115:SF5">
    <property type="entry name" value="COILED-COIL DOMAIN-CONTAINING PROTEIN 50-LIKE ISOFORM X1"/>
    <property type="match status" value="1"/>
</dbReference>
<name>A0A3B4DTZ0_PYGNA</name>
<evidence type="ECO:0000259" key="3">
    <source>
        <dbReference type="Pfam" id="PF15295"/>
    </source>
</evidence>
<evidence type="ECO:0000256" key="2">
    <source>
        <dbReference type="SAM" id="MobiDB-lite"/>
    </source>
</evidence>
<reference evidence="4" key="3">
    <citation type="submission" date="2025-09" db="UniProtKB">
        <authorList>
            <consortium name="Ensembl"/>
        </authorList>
    </citation>
    <scope>IDENTIFICATION</scope>
</reference>
<evidence type="ECO:0000313" key="4">
    <source>
        <dbReference type="Ensembl" id="ENSPNAP00000026920.1"/>
    </source>
</evidence>